<feature type="region of interest" description="Disordered" evidence="2">
    <location>
        <begin position="903"/>
        <end position="1040"/>
    </location>
</feature>
<sequence length="1214" mass="129385">MPSPIDLLPTPLSSLLRSTSEDGSLGPLEPAALHAALARMPRSTWLRLGADCHTQGFMALDKEFQSLAARSSSSTSSSIAARPSTASSRARTQTNQDNPGVLPRIAHSILHFSPSLRKGHSAVATHGSGSVDTPLLWQLFYVYKQCYLVDTSNDSLSRTKPLTKPQGSPQSWQLYFLKSACPDVFVMAVLEYFLQYGRRRGFEYDIPRELVESIDFELCSSSGPAKLAVQAWIQTIIACRRYVKTNNISNQSIQSARRAMLLSISSLANNSTAAAANTEDHIEGSVKAAATSGSETTGDDNNDAKAPTETDSDPEEGELPEESTDSNTTDPKLEQDLVGQEMALHLSNACTALEVFFESGPGKDLPKLQALLQQELAADAKAYSKPGQGAAGSERGIKRAGAVAGIGSGTGVGSKASGGITGMDGLDAKKRIKLSGIDTPGSALAGTTIAPPLITRSQAPGTVRPNTVAPQSLASIVVTTALAKTGLTHPLIVPTVILGTENGEPGVIRSSSHFLNQALTGFLSSTSSAIHSYHHHHATSTLSISGSGNQQAKLSNPLWSPVLGLNYLPQAYSKYTPLFATEIERWMTLMGHLGGAVFSEKLVSLIKAVYPTDQKFLLDQVLVEYMCWEGTNGSERDDIEALRAVGDTMIAPFSAALLVAGEKTQGKAGEWLVETIMNALVSLVIKPEESTTYLEPGSKRWTERMEVSEETDSSGASMEGVVSTGDSNTGAGVGVGSNFGTGTGVGTGMGIGAANRAKRRRIRTMYNRRVSPFYATLAMFQPKRVATRAVGMLYFSNEEAERITKSGLKGKDAKAGVGFGGGPGGIGVGGAGGGIAGSGSLLRADAETLTAEKLTSSGNAPEVEELIQLANESNKFLKAAETEDPELMRLSSKARRRLYRQMRKLSQQQSKLGQAPGVPDPRESLRGSFMDVINQSTGGANANRPPGSTQAGTSVEKSTETTINDQSMVEASKGDSVIGSDSQSNRNTHIPPVSNSNENNSVSRGDVTNSTNAAGATEGKDSEMKEEHDSTTALKEEIEDENEDEIAIQLAKQVEVNRTVCQAPFRVLMLILQSLTRMNQTGALDAWITDALSGTVSELRVLYFEWLLSTMINSGYPSPTFTLSSMSISRSGSVSSLTAQGTAGAQQQQQQQQQQRQQQEEEILRLLGVLVVAQGIGQEPLRTALERVEAKQNKMDGKEIEIIWNKVRQLLGTS</sequence>
<evidence type="ECO:0000256" key="1">
    <source>
        <dbReference type="SAM" id="Coils"/>
    </source>
</evidence>
<feature type="compositionally biased region" description="Low complexity" evidence="2">
    <location>
        <begin position="75"/>
        <end position="94"/>
    </location>
</feature>
<dbReference type="OrthoDB" id="2400950at2759"/>
<evidence type="ECO:0000313" key="4">
    <source>
        <dbReference type="Proteomes" id="UP000780801"/>
    </source>
</evidence>
<feature type="region of interest" description="Disordered" evidence="2">
    <location>
        <begin position="702"/>
        <end position="722"/>
    </location>
</feature>
<feature type="compositionally biased region" description="Basic and acidic residues" evidence="2">
    <location>
        <begin position="1018"/>
        <end position="1036"/>
    </location>
</feature>
<evidence type="ECO:0000256" key="2">
    <source>
        <dbReference type="SAM" id="MobiDB-lite"/>
    </source>
</evidence>
<feature type="compositionally biased region" description="Acidic residues" evidence="2">
    <location>
        <begin position="310"/>
        <end position="324"/>
    </location>
</feature>
<proteinExistence type="predicted"/>
<organism evidence="3 4">
    <name type="scientific">Lunasporangiospora selenospora</name>
    <dbReference type="NCBI Taxonomy" id="979761"/>
    <lineage>
        <taxon>Eukaryota</taxon>
        <taxon>Fungi</taxon>
        <taxon>Fungi incertae sedis</taxon>
        <taxon>Mucoromycota</taxon>
        <taxon>Mortierellomycotina</taxon>
        <taxon>Mortierellomycetes</taxon>
        <taxon>Mortierellales</taxon>
        <taxon>Mortierellaceae</taxon>
        <taxon>Lunasporangiospora</taxon>
    </lineage>
</organism>
<feature type="coiled-coil region" evidence="1">
    <location>
        <begin position="1142"/>
        <end position="1201"/>
    </location>
</feature>
<name>A0A9P6G1D3_9FUNG</name>
<keyword evidence="1" id="KW-0175">Coiled coil</keyword>
<feature type="compositionally biased region" description="Polar residues" evidence="2">
    <location>
        <begin position="979"/>
        <end position="988"/>
    </location>
</feature>
<feature type="region of interest" description="Disordered" evidence="2">
    <location>
        <begin position="276"/>
        <end position="332"/>
    </location>
</feature>
<feature type="compositionally biased region" description="Polar residues" evidence="2">
    <location>
        <begin position="933"/>
        <end position="969"/>
    </location>
</feature>
<evidence type="ECO:0000313" key="3">
    <source>
        <dbReference type="EMBL" id="KAF9585274.1"/>
    </source>
</evidence>
<accession>A0A9P6G1D3</accession>
<feature type="compositionally biased region" description="Low complexity" evidence="2">
    <location>
        <begin position="993"/>
        <end position="1003"/>
    </location>
</feature>
<reference evidence="3" key="1">
    <citation type="journal article" date="2020" name="Fungal Divers.">
        <title>Resolving the Mortierellaceae phylogeny through synthesis of multi-gene phylogenetics and phylogenomics.</title>
        <authorList>
            <person name="Vandepol N."/>
            <person name="Liber J."/>
            <person name="Desiro A."/>
            <person name="Na H."/>
            <person name="Kennedy M."/>
            <person name="Barry K."/>
            <person name="Grigoriev I.V."/>
            <person name="Miller A.N."/>
            <person name="O'Donnell K."/>
            <person name="Stajich J.E."/>
            <person name="Bonito G."/>
        </authorList>
    </citation>
    <scope>NUCLEOTIDE SEQUENCE</scope>
    <source>
        <strain evidence="3">KOD1015</strain>
    </source>
</reference>
<gene>
    <name evidence="3" type="ORF">BGW38_003100</name>
</gene>
<dbReference type="EMBL" id="JAABOA010000215">
    <property type="protein sequence ID" value="KAF9585274.1"/>
    <property type="molecule type" value="Genomic_DNA"/>
</dbReference>
<dbReference type="AlphaFoldDB" id="A0A9P6G1D3"/>
<dbReference type="Proteomes" id="UP000780801">
    <property type="component" value="Unassembled WGS sequence"/>
</dbReference>
<comment type="caution">
    <text evidence="3">The sequence shown here is derived from an EMBL/GenBank/DDBJ whole genome shotgun (WGS) entry which is preliminary data.</text>
</comment>
<protein>
    <submittedName>
        <fullName evidence="3">Uncharacterized protein</fullName>
    </submittedName>
</protein>
<keyword evidence="4" id="KW-1185">Reference proteome</keyword>
<feature type="region of interest" description="Disordered" evidence="2">
    <location>
        <begin position="75"/>
        <end position="101"/>
    </location>
</feature>